<feature type="compositionally biased region" description="Polar residues" evidence="5">
    <location>
        <begin position="76"/>
        <end position="89"/>
    </location>
</feature>
<comment type="caution">
    <text evidence="7">The sequence shown here is derived from an EMBL/GenBank/DDBJ whole genome shotgun (WGS) entry which is preliminary data.</text>
</comment>
<dbReference type="PANTHER" id="PTHR42681">
    <property type="entry name" value="MALONYL-COA-ACYL CARRIER PROTEIN TRANSACYLASE, MITOCHONDRIAL"/>
    <property type="match status" value="1"/>
</dbReference>
<feature type="region of interest" description="Disordered" evidence="5">
    <location>
        <begin position="149"/>
        <end position="168"/>
    </location>
</feature>
<feature type="compositionally biased region" description="Polar residues" evidence="5">
    <location>
        <begin position="385"/>
        <end position="395"/>
    </location>
</feature>
<dbReference type="PANTHER" id="PTHR42681:SF1">
    <property type="entry name" value="MALONYL-COA-ACYL CARRIER PROTEIN TRANSACYLASE, MITOCHONDRIAL"/>
    <property type="match status" value="1"/>
</dbReference>
<feature type="compositionally biased region" description="Polar residues" evidence="5">
    <location>
        <begin position="96"/>
        <end position="106"/>
    </location>
</feature>
<sequence length="977" mass="103933">MLAASARPAVALRSSYSSSQSSAAFHAWPSANSAAAVAVASSSSSSSSSNTATSARPSITTSNARPRSAASRATAGHNTQQRRSAQIYASSPKDVASSSHAVQQTKKSLNLAPNTIIHSASSPNRAAPGSGSASPTLLHVTAPLTSHAAATNSAAGATSARSPLSSPLHMAQQNRWLRASPATRSSPNSPDSPSDASPSNHSNMSSIPSQFNAITGEFQEEEDGDHAWAFGGGSSSRGGPINEHDEQPSSSDRQTQPRRSSAEPVIVGSAGKGAVSGYGRRRRSDGLASQSKGGRGDYQSAQSIWQINFGVGAGSPPSDQNKATTERAEEDEKIASHYVHKYSPSTRSSKALAQHTYFSTPSTNSITAPSLAFPPDKEGILRPPQQKSDSGSDQKAAQIAPPVTSQPSPSDGAHRGIVGEGAPLSSSRHPLLLPKPTALVLPGQGSQYVGMSKDLYRSFRAARTIWCEAEEALMVSADSYLREFDSKRDVGVDFGWVNGIGGEARGGSRRDFEEALEVSRKWDPRLGFGATGTAIARRRRGYLRDLVFSGDQLELTKAENASVSIFTCSMAFLATLKRDFDIDLIKAHVAFASGHGTSGTYSALCASGVLQLTDAVRFLRHRGLICGKVLNEDPRLFPEGCDRPASVFQTWAFANASTAPPEMRSADDEFTQQSAFRPHWKRTIMCGVVVRPGQLQRMTREIKNIKEAIQQGQVAGIERDEFVDVANFNGERQIVLGGTKVAVDYTCERLRSKGLGARAVNLPTSGPYHTSMMKGAQELLLPAINALPLRPPALVQLPQPGEPQPQWSPRLAKTPDPGTPALRVISSMDPQGPPLADASVIRAELRRTMATPVQWAGSVRRLIEEEGVRRFVCIGPGRACAHLLSRELAEYERANPVPPPPPSSLSSGSDVSLTAPAAAGTGWGFEVWSIATVEDVELLGELLANLSPEETRGLSRLSVQRPAHGSDLYTHEEMMAL</sequence>
<dbReference type="InterPro" id="IPR016036">
    <property type="entry name" value="Malonyl_transacylase_ACP-bd"/>
</dbReference>
<feature type="compositionally biased region" description="Polar residues" evidence="5">
    <location>
        <begin position="248"/>
        <end position="259"/>
    </location>
</feature>
<feature type="domain" description="Malonyl-CoA:ACP transacylase (MAT)" evidence="6">
    <location>
        <begin position="440"/>
        <end position="909"/>
    </location>
</feature>
<dbReference type="GO" id="GO:0005739">
    <property type="term" value="C:mitochondrion"/>
    <property type="evidence" value="ECO:0007669"/>
    <property type="project" value="TreeGrafter"/>
</dbReference>
<feature type="compositionally biased region" description="Low complexity" evidence="5">
    <location>
        <begin position="39"/>
        <end position="75"/>
    </location>
</feature>
<gene>
    <name evidence="7" type="ORF">A4X09_0g5220</name>
</gene>
<dbReference type="SUPFAM" id="SSF55048">
    <property type="entry name" value="Probable ACP-binding domain of malonyl-CoA ACP transacylase"/>
    <property type="match status" value="1"/>
</dbReference>
<evidence type="ECO:0000256" key="2">
    <source>
        <dbReference type="ARBA" id="ARBA00022679"/>
    </source>
</evidence>
<dbReference type="InterPro" id="IPR001227">
    <property type="entry name" value="Ac_transferase_dom_sf"/>
</dbReference>
<feature type="region of interest" description="Disordered" evidence="5">
    <location>
        <begin position="360"/>
        <end position="428"/>
    </location>
</feature>
<dbReference type="InterPro" id="IPR014043">
    <property type="entry name" value="Acyl_transferase_dom"/>
</dbReference>
<reference evidence="7" key="2">
    <citation type="journal article" date="2019" name="IMA Fungus">
        <title>Genome sequencing and comparison of five Tilletia species to identify candidate genes for the detection of regulated species infecting wheat.</title>
        <authorList>
            <person name="Nguyen H.D.T."/>
            <person name="Sultana T."/>
            <person name="Kesanakurti P."/>
            <person name="Hambleton S."/>
        </authorList>
    </citation>
    <scope>NUCLEOTIDE SEQUENCE</scope>
    <source>
        <strain evidence="7">DAOMC 236422</strain>
    </source>
</reference>
<dbReference type="InterPro" id="IPR050858">
    <property type="entry name" value="Mal-CoA-ACP_Trans/PKS_FabD"/>
</dbReference>
<keyword evidence="8" id="KW-1185">Reference proteome</keyword>
<evidence type="ECO:0000256" key="3">
    <source>
        <dbReference type="ARBA" id="ARBA00023315"/>
    </source>
</evidence>
<dbReference type="Proteomes" id="UP000078113">
    <property type="component" value="Unassembled WGS sequence"/>
</dbReference>
<keyword evidence="3" id="KW-0012">Acyltransferase</keyword>
<feature type="compositionally biased region" description="Low complexity" evidence="5">
    <location>
        <begin position="149"/>
        <end position="160"/>
    </location>
</feature>
<proteinExistence type="predicted"/>
<feature type="region of interest" description="Disordered" evidence="5">
    <location>
        <begin position="309"/>
        <end position="328"/>
    </location>
</feature>
<feature type="region of interest" description="Disordered" evidence="5">
    <location>
        <begin position="39"/>
        <end position="106"/>
    </location>
</feature>
<dbReference type="EMBL" id="LWDG02000256">
    <property type="protein sequence ID" value="KAE8267121.1"/>
    <property type="molecule type" value="Genomic_DNA"/>
</dbReference>
<evidence type="ECO:0000313" key="8">
    <source>
        <dbReference type="Proteomes" id="UP000078113"/>
    </source>
</evidence>
<keyword evidence="2" id="KW-0808">Transferase</keyword>
<dbReference type="EC" id="2.3.1.39" evidence="1"/>
<evidence type="ECO:0000313" key="7">
    <source>
        <dbReference type="EMBL" id="KAE8267121.1"/>
    </source>
</evidence>
<feature type="region of interest" description="Disordered" evidence="5">
    <location>
        <begin position="893"/>
        <end position="912"/>
    </location>
</feature>
<evidence type="ECO:0000256" key="5">
    <source>
        <dbReference type="SAM" id="MobiDB-lite"/>
    </source>
</evidence>
<feature type="region of interest" description="Disordered" evidence="5">
    <location>
        <begin position="225"/>
        <end position="299"/>
    </location>
</feature>
<feature type="region of interest" description="Disordered" evidence="5">
    <location>
        <begin position="178"/>
        <end position="208"/>
    </location>
</feature>
<dbReference type="GO" id="GO:0006633">
    <property type="term" value="P:fatty acid biosynthetic process"/>
    <property type="evidence" value="ECO:0007669"/>
    <property type="project" value="TreeGrafter"/>
</dbReference>
<feature type="compositionally biased region" description="Low complexity" evidence="5">
    <location>
        <begin position="185"/>
        <end position="203"/>
    </location>
</feature>
<accession>A0A8X7N4U5</accession>
<name>A0A8X7N4U5_9BASI</name>
<dbReference type="AlphaFoldDB" id="A0A8X7N4U5"/>
<evidence type="ECO:0000256" key="4">
    <source>
        <dbReference type="ARBA" id="ARBA00048462"/>
    </source>
</evidence>
<evidence type="ECO:0000256" key="1">
    <source>
        <dbReference type="ARBA" id="ARBA00013258"/>
    </source>
</evidence>
<dbReference type="InterPro" id="IPR016035">
    <property type="entry name" value="Acyl_Trfase/lysoPLipase"/>
</dbReference>
<comment type="catalytic activity">
    <reaction evidence="4">
        <text>holo-[ACP] + malonyl-CoA = malonyl-[ACP] + CoA</text>
        <dbReference type="Rhea" id="RHEA:41792"/>
        <dbReference type="Rhea" id="RHEA-COMP:9623"/>
        <dbReference type="Rhea" id="RHEA-COMP:9685"/>
        <dbReference type="ChEBI" id="CHEBI:57287"/>
        <dbReference type="ChEBI" id="CHEBI:57384"/>
        <dbReference type="ChEBI" id="CHEBI:64479"/>
        <dbReference type="ChEBI" id="CHEBI:78449"/>
        <dbReference type="EC" id="2.3.1.39"/>
    </reaction>
</comment>
<dbReference type="Gene3D" id="3.40.366.10">
    <property type="entry name" value="Malonyl-Coenzyme A Acyl Carrier Protein, domain 2"/>
    <property type="match status" value="3"/>
</dbReference>
<dbReference type="GO" id="GO:0004314">
    <property type="term" value="F:[acyl-carrier-protein] S-malonyltransferase activity"/>
    <property type="evidence" value="ECO:0007669"/>
    <property type="project" value="UniProtKB-EC"/>
</dbReference>
<evidence type="ECO:0000259" key="6">
    <source>
        <dbReference type="SMART" id="SM00827"/>
    </source>
</evidence>
<dbReference type="SUPFAM" id="SSF52151">
    <property type="entry name" value="FabD/lysophospholipase-like"/>
    <property type="match status" value="2"/>
</dbReference>
<organism evidence="7 8">
    <name type="scientific">Tilletia walkeri</name>
    <dbReference type="NCBI Taxonomy" id="117179"/>
    <lineage>
        <taxon>Eukaryota</taxon>
        <taxon>Fungi</taxon>
        <taxon>Dikarya</taxon>
        <taxon>Basidiomycota</taxon>
        <taxon>Ustilaginomycotina</taxon>
        <taxon>Exobasidiomycetes</taxon>
        <taxon>Tilletiales</taxon>
        <taxon>Tilletiaceae</taxon>
        <taxon>Tilletia</taxon>
    </lineage>
</organism>
<protein>
    <recommendedName>
        <fullName evidence="1">[acyl-carrier-protein] S-malonyltransferase</fullName>
        <ecNumber evidence="1">2.3.1.39</ecNumber>
    </recommendedName>
</protein>
<reference evidence="7" key="1">
    <citation type="submission" date="2016-04" db="EMBL/GenBank/DDBJ databases">
        <authorList>
            <person name="Nguyen H.D."/>
            <person name="Samba Siva P."/>
            <person name="Cullis J."/>
            <person name="Levesque C.A."/>
            <person name="Hambleton S."/>
        </authorList>
    </citation>
    <scope>NUCLEOTIDE SEQUENCE</scope>
    <source>
        <strain evidence="7">DAOMC 236422</strain>
    </source>
</reference>
<dbReference type="SMART" id="SM00827">
    <property type="entry name" value="PKS_AT"/>
    <property type="match status" value="1"/>
</dbReference>